<dbReference type="InterPro" id="IPR003399">
    <property type="entry name" value="Mce/MlaD"/>
</dbReference>
<feature type="region of interest" description="Disordered" evidence="1">
    <location>
        <begin position="334"/>
        <end position="367"/>
    </location>
</feature>
<dbReference type="RefSeq" id="WP_083408070.1">
    <property type="nucleotide sequence ID" value="NZ_LT629971.1"/>
</dbReference>
<gene>
    <name evidence="5" type="ORF">SAMN04489835_3310</name>
</gene>
<dbReference type="AlphaFoldDB" id="A0A1H6KKP6"/>
<keyword evidence="2" id="KW-1133">Transmembrane helix</keyword>
<dbReference type="NCBIfam" id="TIGR00996">
    <property type="entry name" value="Mtu_fam_mce"/>
    <property type="match status" value="1"/>
</dbReference>
<evidence type="ECO:0000259" key="3">
    <source>
        <dbReference type="Pfam" id="PF02470"/>
    </source>
</evidence>
<protein>
    <submittedName>
        <fullName evidence="5">Phospholipid/cholesterol/gamma-HCH transport system substrate-binding protein</fullName>
    </submittedName>
</protein>
<evidence type="ECO:0000256" key="1">
    <source>
        <dbReference type="SAM" id="MobiDB-lite"/>
    </source>
</evidence>
<dbReference type="PANTHER" id="PTHR33371:SF18">
    <property type="entry name" value="MCE-FAMILY PROTEIN MCE3C"/>
    <property type="match status" value="1"/>
</dbReference>
<evidence type="ECO:0000313" key="6">
    <source>
        <dbReference type="Proteomes" id="UP000182915"/>
    </source>
</evidence>
<dbReference type="InterPro" id="IPR005693">
    <property type="entry name" value="Mce"/>
</dbReference>
<dbReference type="STRING" id="370526.SAMN04489835_3310"/>
<keyword evidence="6" id="KW-1185">Reference proteome</keyword>
<dbReference type="GO" id="GO:0005576">
    <property type="term" value="C:extracellular region"/>
    <property type="evidence" value="ECO:0007669"/>
    <property type="project" value="TreeGrafter"/>
</dbReference>
<reference evidence="6" key="1">
    <citation type="submission" date="2016-10" db="EMBL/GenBank/DDBJ databases">
        <authorList>
            <person name="Varghese N."/>
            <person name="Submissions S."/>
        </authorList>
    </citation>
    <scope>NUCLEOTIDE SEQUENCE [LARGE SCALE GENOMIC DNA]</scope>
    <source>
        <strain evidence="6">DSM 45405</strain>
    </source>
</reference>
<accession>A0A1H6KKP6</accession>
<organism evidence="5 6">
    <name type="scientific">Mycolicibacterium rutilum</name>
    <name type="common">Mycobacterium rutilum</name>
    <dbReference type="NCBI Taxonomy" id="370526"/>
    <lineage>
        <taxon>Bacteria</taxon>
        <taxon>Bacillati</taxon>
        <taxon>Actinomycetota</taxon>
        <taxon>Actinomycetes</taxon>
        <taxon>Mycobacteriales</taxon>
        <taxon>Mycobacteriaceae</taxon>
        <taxon>Mycolicibacterium</taxon>
    </lineage>
</organism>
<dbReference type="InterPro" id="IPR052336">
    <property type="entry name" value="MlaD_Phospholipid_Transporter"/>
</dbReference>
<evidence type="ECO:0000256" key="2">
    <source>
        <dbReference type="SAM" id="Phobius"/>
    </source>
</evidence>
<dbReference type="OrthoDB" id="5241191at2"/>
<dbReference type="Proteomes" id="UP000182915">
    <property type="component" value="Chromosome I"/>
</dbReference>
<feature type="domain" description="Mammalian cell entry C-terminal" evidence="4">
    <location>
        <begin position="119"/>
        <end position="292"/>
    </location>
</feature>
<feature type="domain" description="Mce/MlaD" evidence="3">
    <location>
        <begin position="40"/>
        <end position="112"/>
    </location>
</feature>
<name>A0A1H6KKP6_MYCRU</name>
<keyword evidence="2" id="KW-0812">Transmembrane</keyword>
<dbReference type="InterPro" id="IPR024516">
    <property type="entry name" value="Mce_C"/>
</dbReference>
<feature type="compositionally biased region" description="Polar residues" evidence="1">
    <location>
        <begin position="124"/>
        <end position="134"/>
    </location>
</feature>
<dbReference type="Pfam" id="PF11887">
    <property type="entry name" value="Mce4_CUP1"/>
    <property type="match status" value="1"/>
</dbReference>
<dbReference type="PANTHER" id="PTHR33371">
    <property type="entry name" value="INTERMEMBRANE PHOSPHOLIPID TRANSPORT SYSTEM BINDING PROTEIN MLAD-RELATED"/>
    <property type="match status" value="1"/>
</dbReference>
<keyword evidence="2" id="KW-0472">Membrane</keyword>
<feature type="region of interest" description="Disordered" evidence="1">
    <location>
        <begin position="115"/>
        <end position="134"/>
    </location>
</feature>
<dbReference type="Pfam" id="PF02470">
    <property type="entry name" value="MlaD"/>
    <property type="match status" value="1"/>
</dbReference>
<sequence length="367" mass="38802">MLKYRGAQLMRAGFIGVVLIILVITVGLQPERLLSWATALRYQALFTEAGGITVGNDVTVSGIKVGSVSSVELVNGDALVGFTIDGKYALGSDTTAHIRTGTLLGERVLALESEGSGTLDRSETIPTSRTSSPYSLTDAVSELTANTAATDTGSLNQSLDTLATTLDQVAPQLGPTFDGLSRLSTSLNNRNESLAELLRTAGDVTGIFAERSQQVNTLILNANDLVAVLNERRYAITSLLDATSAVSQHLTGLVADNEAELAPALEHLNTVTAMLVKNRDNLAKMLPGAAKYYLTQGEIVANGAYYNALVPNLVFGQILQPFLDYAFGFRRGMDAGQPPDQAGPRAELPFPVNGIPQPGDLPNDGNP</sequence>
<proteinExistence type="predicted"/>
<feature type="transmembrane region" description="Helical" evidence="2">
    <location>
        <begin position="12"/>
        <end position="28"/>
    </location>
</feature>
<dbReference type="EMBL" id="LT629971">
    <property type="protein sequence ID" value="SEH72419.1"/>
    <property type="molecule type" value="Genomic_DNA"/>
</dbReference>
<evidence type="ECO:0000259" key="4">
    <source>
        <dbReference type="Pfam" id="PF11887"/>
    </source>
</evidence>
<dbReference type="PRINTS" id="PR01782">
    <property type="entry name" value="MCEVIRFACTOR"/>
</dbReference>
<evidence type="ECO:0000313" key="5">
    <source>
        <dbReference type="EMBL" id="SEH72419.1"/>
    </source>
</evidence>